<dbReference type="RefSeq" id="WP_377317205.1">
    <property type="nucleotide sequence ID" value="NZ_JBHUIY010000026.1"/>
</dbReference>
<proteinExistence type="predicted"/>
<comment type="caution">
    <text evidence="1">The sequence shown here is derived from an EMBL/GenBank/DDBJ whole genome shotgun (WGS) entry which is preliminary data.</text>
</comment>
<dbReference type="Proteomes" id="UP001597296">
    <property type="component" value="Unassembled WGS sequence"/>
</dbReference>
<keyword evidence="2" id="KW-1185">Reference proteome</keyword>
<sequence>MRPLSLPALLVALVWIAVVNAAYFLESAAYYANKFQEFSRFLPW</sequence>
<evidence type="ECO:0000313" key="1">
    <source>
        <dbReference type="EMBL" id="MFD2234714.1"/>
    </source>
</evidence>
<organism evidence="1 2">
    <name type="scientific">Phaeospirillum tilakii</name>
    <dbReference type="NCBI Taxonomy" id="741673"/>
    <lineage>
        <taxon>Bacteria</taxon>
        <taxon>Pseudomonadati</taxon>
        <taxon>Pseudomonadota</taxon>
        <taxon>Alphaproteobacteria</taxon>
        <taxon>Rhodospirillales</taxon>
        <taxon>Rhodospirillaceae</taxon>
        <taxon>Phaeospirillum</taxon>
    </lineage>
</organism>
<evidence type="ECO:0000313" key="2">
    <source>
        <dbReference type="Proteomes" id="UP001597296"/>
    </source>
</evidence>
<reference evidence="2" key="1">
    <citation type="journal article" date="2019" name="Int. J. Syst. Evol. Microbiol.">
        <title>The Global Catalogue of Microorganisms (GCM) 10K type strain sequencing project: providing services to taxonomists for standard genome sequencing and annotation.</title>
        <authorList>
            <consortium name="The Broad Institute Genomics Platform"/>
            <consortium name="The Broad Institute Genome Sequencing Center for Infectious Disease"/>
            <person name="Wu L."/>
            <person name="Ma J."/>
        </authorList>
    </citation>
    <scope>NUCLEOTIDE SEQUENCE [LARGE SCALE GENOMIC DNA]</scope>
    <source>
        <strain evidence="2">KCTC 15012</strain>
    </source>
</reference>
<gene>
    <name evidence="1" type="ORF">ACFSNB_12945</name>
</gene>
<protein>
    <submittedName>
        <fullName evidence="1">Uncharacterized protein</fullName>
    </submittedName>
</protein>
<dbReference type="EMBL" id="JBHUIY010000026">
    <property type="protein sequence ID" value="MFD2234714.1"/>
    <property type="molecule type" value="Genomic_DNA"/>
</dbReference>
<name>A0ABW5CBU9_9PROT</name>
<accession>A0ABW5CBU9</accession>